<dbReference type="EMBL" id="NPDU01000005">
    <property type="protein sequence ID" value="PJZ63407.1"/>
    <property type="molecule type" value="Genomic_DNA"/>
</dbReference>
<dbReference type="Gene3D" id="2.60.40.3710">
    <property type="match status" value="1"/>
</dbReference>
<keyword evidence="1" id="KW-0732">Signal</keyword>
<evidence type="ECO:0000259" key="2">
    <source>
        <dbReference type="Pfam" id="PF13205"/>
    </source>
</evidence>
<feature type="domain" description="SbsA Ig-like" evidence="2">
    <location>
        <begin position="85"/>
        <end position="160"/>
    </location>
</feature>
<sequence>MLIQKIKFIGLVIFMSALWVNCSDKKKDSGFDLLALFDIGGTSGGQSPNASVIPAYNNVDNNVATLPANFGQSGPQAHLFINSYENVNRYKDLEIQFSKPMNRALTEASITLQGTSGALAGPGIGAEFYWASEQRLILNPYRELKPGEKYTLSISQNALTVSNKPLISYSQEFKTTLNYSLNNSIVQGAMTRALNGTDDISFDTSADITINSTFQNPVNGENYIDSVYLRKSGSGSSIKICPSSVPGSSCSMNPISLNLSGSALPPAIGGNTYYYEIQTKFGQSYKKYFSFNYGNLTNANNLLANISNGVMDEAQMLPFLGKVIQKFTTGAFKVQDNNGTPRTFQEFLIGLPDHSKKKFFDNGQWNIGEACIRPGQAGSGGTNKIDDFKNQEFISVLGAKPGSEGRGYCWVPSSTYPTYPTSIVGPKGAEDQGEWAFDKWPKAAAPFSRYNAPLEDSLGAASMTMDVYVTDMRLPSFVKNSSGTQLGNISADLKVNPGTANTSPGLGLDLSSRYVEVDLFIVSRYEDWYTIFISPGTLMYFKTTARLNWDPNADPNLNGGNNALPNIYLTTPSLRMARARNSLSVDSTGAVSMAVRTPFAVNNSVFPNNPSNADIDSVTNNFFVLPWSNPTFLPMGIYSGAEDTKDFMYTAPMEYIASNEGGVDNILVPLIGRGTVQNLAGGTVPYVKGIITQYMLKDIVQRIAPNVLNSVVGALRDDGVTIQLPSYLPPPLKNFPLTVKMKLRQESVIKHDGINKGLVSNLDLSFSSNYVDPQGKGLRTQAAKSGMILTRNSATPFPSAYQFTQSHANPGFLLSLHSDTISQAAFHLWQRRGLDINMNKAFIDTINSYSGGNPLFQLTTTLLKASPIITILAPGREKLQGLDGSNALAPAAKPYDDIEMVMEPVLAPSVKFKPMTGAGIPKLRLFFTEMQLKIVAKKPASCTGLTGAELTDCGNDTRPSGYSYTLGAVRISLSADADFKFITFSNPNNDPNLQNLNALQVVLSTSNLDYTVEVLEGQAYNPFGLDPDGIYSVIEPLVTSLVVPLINSILKEVPLPPQINFPKLRHPSNNTACAINARSNVIQFFTLATENTSDPYMLGGMRFVGAAANDPSSLIICP</sequence>
<dbReference type="InterPro" id="IPR032812">
    <property type="entry name" value="SbsA_Ig"/>
</dbReference>
<evidence type="ECO:0000313" key="3">
    <source>
        <dbReference type="EMBL" id="PJZ55210.1"/>
    </source>
</evidence>
<organism evidence="3 6">
    <name type="scientific">Leptospira adleri</name>
    <dbReference type="NCBI Taxonomy" id="2023186"/>
    <lineage>
        <taxon>Bacteria</taxon>
        <taxon>Pseudomonadati</taxon>
        <taxon>Spirochaetota</taxon>
        <taxon>Spirochaetia</taxon>
        <taxon>Leptospirales</taxon>
        <taxon>Leptospiraceae</taxon>
        <taxon>Leptospira</taxon>
    </lineage>
</organism>
<name>A0A2M9YUN3_9LEPT</name>
<evidence type="ECO:0000313" key="5">
    <source>
        <dbReference type="Proteomes" id="UP000232149"/>
    </source>
</evidence>
<evidence type="ECO:0000256" key="1">
    <source>
        <dbReference type="ARBA" id="ARBA00022729"/>
    </source>
</evidence>
<protein>
    <submittedName>
        <fullName evidence="3">Ig-like protein</fullName>
    </submittedName>
</protein>
<evidence type="ECO:0000313" key="6">
    <source>
        <dbReference type="Proteomes" id="UP000232188"/>
    </source>
</evidence>
<keyword evidence="5" id="KW-1185">Reference proteome</keyword>
<dbReference type="Proteomes" id="UP000232188">
    <property type="component" value="Unassembled WGS sequence"/>
</dbReference>
<dbReference type="EMBL" id="NPDV01000001">
    <property type="protein sequence ID" value="PJZ55210.1"/>
    <property type="molecule type" value="Genomic_DNA"/>
</dbReference>
<dbReference type="Proteomes" id="UP000232149">
    <property type="component" value="Unassembled WGS sequence"/>
</dbReference>
<comment type="caution">
    <text evidence="3">The sequence shown here is derived from an EMBL/GenBank/DDBJ whole genome shotgun (WGS) entry which is preliminary data.</text>
</comment>
<dbReference type="Pfam" id="PF13205">
    <property type="entry name" value="Big_5"/>
    <property type="match status" value="1"/>
</dbReference>
<dbReference type="RefSeq" id="WP_100783950.1">
    <property type="nucleotide sequence ID" value="NZ_NPDU01000005.1"/>
</dbReference>
<proteinExistence type="predicted"/>
<accession>A0A2M9YUN3</accession>
<reference evidence="5 6" key="1">
    <citation type="submission" date="2017-07" db="EMBL/GenBank/DDBJ databases">
        <title>Leptospira spp. isolated from tropical soils.</title>
        <authorList>
            <person name="Thibeaux R."/>
            <person name="Iraola G."/>
            <person name="Ferres I."/>
            <person name="Bierque E."/>
            <person name="Girault D."/>
            <person name="Soupe-Gilbert M.-E."/>
            <person name="Picardeau M."/>
            <person name="Goarant C."/>
        </authorList>
    </citation>
    <scope>NUCLEOTIDE SEQUENCE [LARGE SCALE GENOMIC DNA]</scope>
    <source>
        <strain evidence="3 6">FH2-B-C1</strain>
        <strain evidence="4 5">FH2-B-D1</strain>
    </source>
</reference>
<evidence type="ECO:0000313" key="4">
    <source>
        <dbReference type="EMBL" id="PJZ63407.1"/>
    </source>
</evidence>
<dbReference type="AlphaFoldDB" id="A0A2M9YUN3"/>
<gene>
    <name evidence="4" type="ORF">CH376_02925</name>
    <name evidence="3" type="ORF">CH380_01500</name>
</gene>